<dbReference type="PANTHER" id="PTHR35936">
    <property type="entry name" value="MEMBRANE-BOUND LYTIC MUREIN TRANSGLYCOSYLASE F"/>
    <property type="match status" value="1"/>
</dbReference>
<proteinExistence type="predicted"/>
<feature type="signal peptide" evidence="3">
    <location>
        <begin position="1"/>
        <end position="25"/>
    </location>
</feature>
<keyword evidence="1 3" id="KW-0732">Signal</keyword>
<dbReference type="Pfam" id="PF00497">
    <property type="entry name" value="SBP_bac_3"/>
    <property type="match status" value="1"/>
</dbReference>
<dbReference type="RefSeq" id="WP_169282172.1">
    <property type="nucleotide sequence ID" value="NZ_CP051680.1"/>
</dbReference>
<dbReference type="SMART" id="SM00062">
    <property type="entry name" value="PBPb"/>
    <property type="match status" value="1"/>
</dbReference>
<accession>A0A7Z2VN63</accession>
<dbReference type="PROSITE" id="PS51257">
    <property type="entry name" value="PROKAR_LIPOPROTEIN"/>
    <property type="match status" value="1"/>
</dbReference>
<evidence type="ECO:0000256" key="2">
    <source>
        <dbReference type="SAM" id="MobiDB-lite"/>
    </source>
</evidence>
<dbReference type="AlphaFoldDB" id="A0A7Z2VN63"/>
<dbReference type="InterPro" id="IPR001638">
    <property type="entry name" value="Solute-binding_3/MltF_N"/>
</dbReference>
<feature type="chain" id="PRO_5038885630" evidence="3">
    <location>
        <begin position="26"/>
        <end position="280"/>
    </location>
</feature>
<dbReference type="PANTHER" id="PTHR35936:SF19">
    <property type="entry name" value="AMINO-ACID-BINDING PROTEIN YXEM-RELATED"/>
    <property type="match status" value="1"/>
</dbReference>
<evidence type="ECO:0000259" key="4">
    <source>
        <dbReference type="SMART" id="SM00062"/>
    </source>
</evidence>
<organism evidence="5 6">
    <name type="scientific">Cohnella herbarum</name>
    <dbReference type="NCBI Taxonomy" id="2728023"/>
    <lineage>
        <taxon>Bacteria</taxon>
        <taxon>Bacillati</taxon>
        <taxon>Bacillota</taxon>
        <taxon>Bacilli</taxon>
        <taxon>Bacillales</taxon>
        <taxon>Paenibacillaceae</taxon>
        <taxon>Cohnella</taxon>
    </lineage>
</organism>
<name>A0A7Z2VN63_9BACL</name>
<keyword evidence="6" id="KW-1185">Reference proteome</keyword>
<evidence type="ECO:0000313" key="5">
    <source>
        <dbReference type="EMBL" id="QJD85920.1"/>
    </source>
</evidence>
<feature type="compositionally biased region" description="Polar residues" evidence="2">
    <location>
        <begin position="26"/>
        <end position="49"/>
    </location>
</feature>
<dbReference type="Gene3D" id="3.40.190.10">
    <property type="entry name" value="Periplasmic binding protein-like II"/>
    <property type="match status" value="2"/>
</dbReference>
<sequence length="280" mass="29847">MKKMGSVVILAMLLLLVSACGSKEATSTPEASTASQSAKESTEASTQGGTVDEIKKRGKLNIGTSGTFRPMTFMDEKGELVGVDIEIGQKIAEKLGVELEWSVGNLAGLIPAMLADKSDLVMFSTTMNPDRLEVIDFSEEYTSLGTVAVVKESNTTVKDVTELDGLIIGVIGGSGAQSTAEGIGGYKEMKQYPGHGEAIADLKLGRIDVYVAGSIAAYDFIKHDTGGEKLKVVGQHYNELDIGVGIRKNEPELKAVVDSVIQEMKQDGSLQQLLDKWISK</sequence>
<feature type="domain" description="Solute-binding protein family 3/N-terminal" evidence="4">
    <location>
        <begin position="59"/>
        <end position="280"/>
    </location>
</feature>
<protein>
    <submittedName>
        <fullName evidence="5">Amino acid ABC transporter substrate-binding protein</fullName>
    </submittedName>
</protein>
<feature type="region of interest" description="Disordered" evidence="2">
    <location>
        <begin position="26"/>
        <end position="56"/>
    </location>
</feature>
<evidence type="ECO:0000313" key="6">
    <source>
        <dbReference type="Proteomes" id="UP000502248"/>
    </source>
</evidence>
<dbReference type="CDD" id="cd13530">
    <property type="entry name" value="PBP2_peptides_like"/>
    <property type="match status" value="1"/>
</dbReference>
<evidence type="ECO:0000256" key="1">
    <source>
        <dbReference type="ARBA" id="ARBA00022729"/>
    </source>
</evidence>
<evidence type="ECO:0000256" key="3">
    <source>
        <dbReference type="SAM" id="SignalP"/>
    </source>
</evidence>
<dbReference type="EMBL" id="CP051680">
    <property type="protein sequence ID" value="QJD85920.1"/>
    <property type="molecule type" value="Genomic_DNA"/>
</dbReference>
<dbReference type="KEGG" id="cheb:HH215_23900"/>
<dbReference type="SUPFAM" id="SSF53850">
    <property type="entry name" value="Periplasmic binding protein-like II"/>
    <property type="match status" value="1"/>
</dbReference>
<gene>
    <name evidence="5" type="ORF">HH215_23900</name>
</gene>
<reference evidence="5 6" key="1">
    <citation type="submission" date="2020-04" db="EMBL/GenBank/DDBJ databases">
        <title>Genome sequencing of novel species.</title>
        <authorList>
            <person name="Heo J."/>
            <person name="Kim S.-J."/>
            <person name="Kim J.-S."/>
            <person name="Hong S.-B."/>
            <person name="Kwon S.-W."/>
        </authorList>
    </citation>
    <scope>NUCLEOTIDE SEQUENCE [LARGE SCALE GENOMIC DNA]</scope>
    <source>
        <strain evidence="5 6">MFER-1</strain>
    </source>
</reference>
<dbReference type="Proteomes" id="UP000502248">
    <property type="component" value="Chromosome"/>
</dbReference>